<proteinExistence type="predicted"/>
<evidence type="ECO:0000313" key="2">
    <source>
        <dbReference type="EMBL" id="UBF22804.1"/>
    </source>
</evidence>
<evidence type="ECO:0000313" key="3">
    <source>
        <dbReference type="Proteomes" id="UP000827260"/>
    </source>
</evidence>
<sequence>MKDRKRPTRIRRAERPTPGLPRGDRIPKRSQGLRDFEGPGKPKGTGIGQHRRKLMVLSGFDPGVPRLRGKWVIRP</sequence>
<dbReference type="EMBL" id="MZ334522">
    <property type="protein sequence ID" value="UBF22804.1"/>
    <property type="molecule type" value="Genomic_DNA"/>
</dbReference>
<keyword evidence="3" id="KW-1185">Reference proteome</keyword>
<dbReference type="Proteomes" id="UP000827260">
    <property type="component" value="Segment"/>
</dbReference>
<name>A0AAE8Y046_9CAUD</name>
<feature type="compositionally biased region" description="Basic residues" evidence="1">
    <location>
        <begin position="1"/>
        <end position="12"/>
    </location>
</feature>
<gene>
    <name evidence="2" type="ORF">HRTV-27_gp111</name>
</gene>
<accession>A0AAE8Y046</accession>
<feature type="region of interest" description="Disordered" evidence="1">
    <location>
        <begin position="1"/>
        <end position="50"/>
    </location>
</feature>
<organism evidence="2 3">
    <name type="scientific">Halorubrum tailed virus 27</name>
    <dbReference type="NCBI Taxonomy" id="2878008"/>
    <lineage>
        <taxon>Viruses</taxon>
        <taxon>Duplodnaviria</taxon>
        <taxon>Heunggongvirae</taxon>
        <taxon>Uroviricota</taxon>
        <taxon>Caudoviricetes</taxon>
        <taxon>Thumleimavirales</taxon>
        <taxon>Hafunaviridae</taxon>
        <taxon>Minorvirus</taxon>
        <taxon>Minorvirus thailandense</taxon>
        <taxon>Minorvirus HRTV27</taxon>
    </lineage>
</organism>
<protein>
    <submittedName>
        <fullName evidence="2">Uncharacterized protein</fullName>
    </submittedName>
</protein>
<reference evidence="2" key="1">
    <citation type="submission" date="2021-05" db="EMBL/GenBank/DDBJ databases">
        <title>Diversity, taxonomy and evolution of archaeal viruses of the class Caudoviricetes.</title>
        <authorList>
            <person name="Liu Y."/>
            <person name="Demina T.A."/>
            <person name="Roux S."/>
            <person name="Aiewsakun P."/>
            <person name="Kazlauskas D."/>
            <person name="Simmonds P."/>
            <person name="Prangishvili D."/>
            <person name="Oksanen H.M."/>
            <person name="Krupovic M."/>
        </authorList>
    </citation>
    <scope>NUCLEOTIDE SEQUENCE</scope>
    <source>
        <strain evidence="2">HRTV-27/27</strain>
    </source>
</reference>
<feature type="compositionally biased region" description="Basic and acidic residues" evidence="1">
    <location>
        <begin position="22"/>
        <end position="40"/>
    </location>
</feature>
<evidence type="ECO:0000256" key="1">
    <source>
        <dbReference type="SAM" id="MobiDB-lite"/>
    </source>
</evidence>